<evidence type="ECO:0000313" key="4">
    <source>
        <dbReference type="EMBL" id="KAF5922472.1"/>
    </source>
</evidence>
<accession>A0A7J7F343</accession>
<sequence length="87" mass="9534">MKIFALLTVLLFLALQAQTEPFEERADQVPGQDQPGDEPSTRNATGERPLGMLSGSAGSMCHKLARTSLEKEDIGLRGSSRPFEHHK</sequence>
<name>A0A7J7F343_DICBM</name>
<gene>
    <name evidence="4" type="ORF">HPG69_009517</name>
</gene>
<evidence type="ECO:0000256" key="1">
    <source>
        <dbReference type="SAM" id="MobiDB-lite"/>
    </source>
</evidence>
<dbReference type="InterPro" id="IPR002366">
    <property type="entry name" value="Alpha-defensin_N"/>
</dbReference>
<evidence type="ECO:0000313" key="5">
    <source>
        <dbReference type="Proteomes" id="UP000551758"/>
    </source>
</evidence>
<dbReference type="GO" id="GO:0006952">
    <property type="term" value="P:defense response"/>
    <property type="evidence" value="ECO:0007669"/>
    <property type="project" value="InterPro"/>
</dbReference>
<evidence type="ECO:0000259" key="3">
    <source>
        <dbReference type="SMART" id="SM01418"/>
    </source>
</evidence>
<comment type="caution">
    <text evidence="4">The sequence shown here is derived from an EMBL/GenBank/DDBJ whole genome shotgun (WGS) entry which is preliminary data.</text>
</comment>
<proteinExistence type="predicted"/>
<keyword evidence="2" id="KW-0732">Signal</keyword>
<feature type="domain" description="Alpha-defensin N-terminal" evidence="3">
    <location>
        <begin position="1"/>
        <end position="45"/>
    </location>
</feature>
<evidence type="ECO:0000256" key="2">
    <source>
        <dbReference type="SAM" id="SignalP"/>
    </source>
</evidence>
<dbReference type="Pfam" id="PF00879">
    <property type="entry name" value="Defensin_propep"/>
    <property type="match status" value="1"/>
</dbReference>
<feature type="non-terminal residue" evidence="4">
    <location>
        <position position="87"/>
    </location>
</feature>
<reference evidence="4 5" key="1">
    <citation type="journal article" date="2020" name="Mol. Biol. Evol.">
        <title>Interspecific Gene Flow and the Evolution of Specialization in Black and White Rhinoceros.</title>
        <authorList>
            <person name="Moodley Y."/>
            <person name="Westbury M.V."/>
            <person name="Russo I.M."/>
            <person name="Gopalakrishnan S."/>
            <person name="Rakotoarivelo A."/>
            <person name="Olsen R.A."/>
            <person name="Prost S."/>
            <person name="Tunstall T."/>
            <person name="Ryder O.A."/>
            <person name="Dalen L."/>
            <person name="Bruford M.W."/>
        </authorList>
    </citation>
    <scope>NUCLEOTIDE SEQUENCE [LARGE SCALE GENOMIC DNA]</scope>
    <source>
        <strain evidence="4">SBR-YM</strain>
        <tissue evidence="4">Skin</tissue>
    </source>
</reference>
<keyword evidence="5" id="KW-1185">Reference proteome</keyword>
<dbReference type="Proteomes" id="UP000551758">
    <property type="component" value="Unassembled WGS sequence"/>
</dbReference>
<feature type="chain" id="PRO_5029613276" description="Alpha-defensin N-terminal domain-containing protein" evidence="2">
    <location>
        <begin position="20"/>
        <end position="87"/>
    </location>
</feature>
<dbReference type="SMART" id="SM01418">
    <property type="entry name" value="Defensin_propep"/>
    <property type="match status" value="1"/>
</dbReference>
<feature type="region of interest" description="Disordered" evidence="1">
    <location>
        <begin position="68"/>
        <end position="87"/>
    </location>
</feature>
<feature type="signal peptide" evidence="2">
    <location>
        <begin position="1"/>
        <end position="19"/>
    </location>
</feature>
<feature type="region of interest" description="Disordered" evidence="1">
    <location>
        <begin position="22"/>
        <end position="57"/>
    </location>
</feature>
<protein>
    <recommendedName>
        <fullName evidence="3">Alpha-defensin N-terminal domain-containing protein</fullName>
    </recommendedName>
</protein>
<organism evidence="4 5">
    <name type="scientific">Diceros bicornis minor</name>
    <name type="common">South-central black rhinoceros</name>
    <dbReference type="NCBI Taxonomy" id="77932"/>
    <lineage>
        <taxon>Eukaryota</taxon>
        <taxon>Metazoa</taxon>
        <taxon>Chordata</taxon>
        <taxon>Craniata</taxon>
        <taxon>Vertebrata</taxon>
        <taxon>Euteleostomi</taxon>
        <taxon>Mammalia</taxon>
        <taxon>Eutheria</taxon>
        <taxon>Laurasiatheria</taxon>
        <taxon>Perissodactyla</taxon>
        <taxon>Rhinocerotidae</taxon>
        <taxon>Diceros</taxon>
    </lineage>
</organism>
<dbReference type="EMBL" id="JACDTQ010001475">
    <property type="protein sequence ID" value="KAF5922472.1"/>
    <property type="molecule type" value="Genomic_DNA"/>
</dbReference>
<dbReference type="AlphaFoldDB" id="A0A7J7F343"/>